<evidence type="ECO:0000313" key="2">
    <source>
        <dbReference type="Proteomes" id="UP000221721"/>
    </source>
</evidence>
<evidence type="ECO:0000313" key="1">
    <source>
        <dbReference type="EMBL" id="AOQ28077.1"/>
    </source>
</evidence>
<organism evidence="1 2">
    <name type="scientific">Mycobacterium phage Gruunaga</name>
    <dbReference type="NCBI Taxonomy" id="1897770"/>
    <lineage>
        <taxon>Viruses</taxon>
        <taxon>Duplodnaviria</taxon>
        <taxon>Heunggongvirae</taxon>
        <taxon>Uroviricota</taxon>
        <taxon>Caudoviricetes</taxon>
        <taxon>Gladiatorvirus</taxon>
        <taxon>Gladiatorvirus gladiator</taxon>
    </lineage>
</organism>
<proteinExistence type="predicted"/>
<protein>
    <submittedName>
        <fullName evidence="1">Uncharacterized protein</fullName>
    </submittedName>
</protein>
<gene>
    <name evidence="1" type="ORF">SEA_GRUUNAGA_63</name>
</gene>
<sequence>MDKPKYYRIEATIKAQVAEDTDALSNYVQARLEAALTEVIGSVEVYEVNSP</sequence>
<accession>A0A1C9LYW1</accession>
<dbReference type="EMBL" id="KX576638">
    <property type="protein sequence ID" value="AOQ28077.1"/>
    <property type="molecule type" value="Genomic_DNA"/>
</dbReference>
<dbReference type="Proteomes" id="UP000221721">
    <property type="component" value="Segment"/>
</dbReference>
<name>A0A1C9LYW1_9CAUD</name>
<reference evidence="1 2" key="1">
    <citation type="submission" date="2016-07" db="EMBL/GenBank/DDBJ databases">
        <authorList>
            <person name="Crews N.M."/>
            <person name="Broadbent M.R."/>
            <person name="Baker C.M."/>
            <person name="Li L."/>
            <person name="Squire M.C."/>
            <person name="Watkins H.A."/>
            <person name="Rinehart C.A."/>
            <person name="King R.A."/>
            <person name="Staples A.K."/>
            <person name="Rowland N.S."/>
            <person name="Gaffney B.L."/>
            <person name="Ball S.L."/>
            <person name="Garlena R.A."/>
            <person name="Russell D.A."/>
            <person name="Pope W.H."/>
            <person name="Jacobs-Sera D."/>
            <person name="Hendrix R.W."/>
            <person name="Hatfull G.F."/>
        </authorList>
    </citation>
    <scope>NUCLEOTIDE SEQUENCE [LARGE SCALE GENOMIC DNA]</scope>
</reference>